<dbReference type="Gene3D" id="1.50.10.10">
    <property type="match status" value="1"/>
</dbReference>
<reference evidence="3 4" key="1">
    <citation type="submission" date="2018-05" db="EMBL/GenBank/DDBJ databases">
        <title>Micromonosporas from Atacama Desert.</title>
        <authorList>
            <person name="Carro L."/>
            <person name="Golinska P."/>
            <person name="Klenk H.-P."/>
            <person name="Goodfellow M."/>
        </authorList>
    </citation>
    <scope>NUCLEOTIDE SEQUENCE [LARGE SCALE GENOMIC DNA]</scope>
    <source>
        <strain evidence="3 4">4G51</strain>
    </source>
</reference>
<dbReference type="EMBL" id="QGKS01000450">
    <property type="protein sequence ID" value="PWR08000.1"/>
    <property type="molecule type" value="Genomic_DNA"/>
</dbReference>
<protein>
    <submittedName>
        <fullName evidence="3">Mannose-6-phosphate isomerase</fullName>
    </submittedName>
</protein>
<evidence type="ECO:0000256" key="1">
    <source>
        <dbReference type="ARBA" id="ARBA00008558"/>
    </source>
</evidence>
<dbReference type="SUPFAM" id="SSF48208">
    <property type="entry name" value="Six-hairpin glycosidases"/>
    <property type="match status" value="1"/>
</dbReference>
<dbReference type="GO" id="GO:0016853">
    <property type="term" value="F:isomerase activity"/>
    <property type="evidence" value="ECO:0007669"/>
    <property type="project" value="UniProtKB-KW"/>
</dbReference>
<dbReference type="InterPro" id="IPR012341">
    <property type="entry name" value="6hp_glycosidase-like_sf"/>
</dbReference>
<evidence type="ECO:0000313" key="3">
    <source>
        <dbReference type="EMBL" id="PWR08000.1"/>
    </source>
</evidence>
<dbReference type="PANTHER" id="PTHR15108">
    <property type="entry name" value="N-ACYLGLUCOSAMINE-2-EPIMERASE"/>
    <property type="match status" value="1"/>
</dbReference>
<comment type="similarity">
    <text evidence="1">Belongs to the N-acylglucosamine 2-epimerase family.</text>
</comment>
<proteinExistence type="inferred from homology"/>
<dbReference type="RefSeq" id="WP_109805426.1">
    <property type="nucleotide sequence ID" value="NZ_QGKS01000450.1"/>
</dbReference>
<dbReference type="OrthoDB" id="9806359at2"/>
<sequence length="423" mass="48321">MADLTDDGPCWLTSRSHWRWLQSETDRLLRFYERTLIDPSGGYHWLGSDGQPLPGQPKYLWLTARMVHCFAIAELLGRPGAHHIVEHGLAFLDENLRDRRHGGWLWSIGPGGPLDDAKDGYGHAFVLLAASSAVQAGHARAMELLDDVAAVIDSRFWEQKHGLFAERYHRDWSNPEPYRGANSNMHMTEAHLAAAEATGDGIFVDRATSVVQRLIGEFAPHNEWRLPEHYDTAWNMLPDYNRDQPGNQFRPYGSTIGHWLEWAKLLVQLSAVYPAGRSWMTESAARLFDQATIEGFDPADGGFVFTVDWHGQPANLDRYHWVTTEAIGAAAYLHRVTGDRSYERWYRRFWEYAHHRFIDHDLGGWHHQLDRNHHLMDDVWQGKPDLYHALQATLVARVPADQGIAAALRQDRLDEHAETSCCP</sequence>
<dbReference type="Proteomes" id="UP000246050">
    <property type="component" value="Unassembled WGS sequence"/>
</dbReference>
<comment type="caution">
    <text evidence="3">The sequence shown here is derived from an EMBL/GenBank/DDBJ whole genome shotgun (WGS) entry which is preliminary data.</text>
</comment>
<dbReference type="InterPro" id="IPR008928">
    <property type="entry name" value="6-hairpin_glycosidase_sf"/>
</dbReference>
<accession>A0A317D1C3</accession>
<dbReference type="AlphaFoldDB" id="A0A317D1C3"/>
<keyword evidence="2 3" id="KW-0413">Isomerase</keyword>
<dbReference type="Pfam" id="PF07221">
    <property type="entry name" value="GlcNAc_2-epim"/>
    <property type="match status" value="1"/>
</dbReference>
<organism evidence="3 4">
    <name type="scientific">Micromonospora sicca</name>
    <dbReference type="NCBI Taxonomy" id="2202420"/>
    <lineage>
        <taxon>Bacteria</taxon>
        <taxon>Bacillati</taxon>
        <taxon>Actinomycetota</taxon>
        <taxon>Actinomycetes</taxon>
        <taxon>Micromonosporales</taxon>
        <taxon>Micromonosporaceae</taxon>
        <taxon>Micromonospora</taxon>
    </lineage>
</organism>
<evidence type="ECO:0000256" key="2">
    <source>
        <dbReference type="ARBA" id="ARBA00023235"/>
    </source>
</evidence>
<dbReference type="InterPro" id="IPR010819">
    <property type="entry name" value="AGE/CE"/>
</dbReference>
<dbReference type="GO" id="GO:0005975">
    <property type="term" value="P:carbohydrate metabolic process"/>
    <property type="evidence" value="ECO:0007669"/>
    <property type="project" value="InterPro"/>
</dbReference>
<evidence type="ECO:0000313" key="4">
    <source>
        <dbReference type="Proteomes" id="UP000246050"/>
    </source>
</evidence>
<gene>
    <name evidence="3" type="ORF">DKT69_33525</name>
</gene>
<name>A0A317D1C3_9ACTN</name>